<keyword evidence="3" id="KW-1185">Reference proteome</keyword>
<dbReference type="SUPFAM" id="SSF57850">
    <property type="entry name" value="RING/U-box"/>
    <property type="match status" value="1"/>
</dbReference>
<organism evidence="2 3">
    <name type="scientific">Necator americanus</name>
    <name type="common">Human hookworm</name>
    <dbReference type="NCBI Taxonomy" id="51031"/>
    <lineage>
        <taxon>Eukaryota</taxon>
        <taxon>Metazoa</taxon>
        <taxon>Ecdysozoa</taxon>
        <taxon>Nematoda</taxon>
        <taxon>Chromadorea</taxon>
        <taxon>Rhabditida</taxon>
        <taxon>Rhabditina</taxon>
        <taxon>Rhabditomorpha</taxon>
        <taxon>Strongyloidea</taxon>
        <taxon>Ancylostomatidae</taxon>
        <taxon>Bunostominae</taxon>
        <taxon>Necator</taxon>
    </lineage>
</organism>
<name>A0ABR1DTP9_NECAM</name>
<evidence type="ECO:0008006" key="4">
    <source>
        <dbReference type="Google" id="ProtNLM"/>
    </source>
</evidence>
<sequence>MPITDSQEYLNNLNEIDFPYLSSKPSREGKRTKSRRYDSSLNSGAPPSFIVKSFDDPARVLGKRRKDRILQGCYSTYTPGLFYSMDKKNRWSEVNAATLLNTLDGDEECGVQVLELQTSGPVCRSRNGKVSALHEINDSGEVTSKIIKGQGASLSSISTPEKEKQRGCRARREIAARLIAKEEEHGSVVMEEPEKAKLRFTLIHNRPTYNGRSTRRKFAELQGDLPKSRRARVKHVDLSDYEHSEMEESIDVEEDGYKPSRDLKFCLGDYITGKEAHGIANVERERFDSSTPSLDLGEIDVSEPKLKPFDLMDISSVLRTHSTFEFAHVYTDNWKNFKFLEQVESLRDKYTVRWLDMNYQRVLIDGTVAVASGREHEGSPIAMLTIERCQNKKRHYLRVLLNTTIVPSIQFDWKLFKGHLRGNNVSDICSLVDATVGLPLSWLMDNPTAGAAASEDTVKLNEKKEYLPIFNAAEFSKPGRRITVERMATLLRAGCEHLASDSFVRVDRKDLDDDDEEWSENSQSDDLPPLPTGIKCKNCATNSSEDLFEMDDCWMCRACLKQIALNQIRTKSLPIRLALVVPTESTSYDILASILPLPLFNFYTKLAAIELIKLSPINDVIDLGECPGCNQVVDIANLNEYNCIHCECGIVWCSKCRKEPHWPMSCKVAADWRKRWQHHNIEGVERSQRLRKTTCSCSDPSIQVGEAEQFAECKQCEIDSNQQNIFVPTKNGRSCWKTENVPTSDGKTPPNDYVAPIKKEVFEICQKARSYRFDITKLNELYTARRVKDVTPELEKLRNLRQTLLYLIEYGMAWAHMDKSLSDRTLIKRILSDIFRRYEELITIVDYQRSNFNDLVESLCFSVEKIIRIMERNV</sequence>
<evidence type="ECO:0000313" key="3">
    <source>
        <dbReference type="Proteomes" id="UP001303046"/>
    </source>
</evidence>
<dbReference type="CDD" id="cd20335">
    <property type="entry name" value="BRcat_RBR"/>
    <property type="match status" value="1"/>
</dbReference>
<dbReference type="PANTHER" id="PTHR31063:SF3">
    <property type="entry name" value="ENHANCER OF POLYCOMB-LIKE PROTEIN"/>
    <property type="match status" value="1"/>
</dbReference>
<dbReference type="PANTHER" id="PTHR31063">
    <property type="entry name" value="PROTEIN CBG08668"/>
    <property type="match status" value="1"/>
</dbReference>
<dbReference type="Proteomes" id="UP001303046">
    <property type="component" value="Unassembled WGS sequence"/>
</dbReference>
<reference evidence="2 3" key="1">
    <citation type="submission" date="2023-08" db="EMBL/GenBank/DDBJ databases">
        <title>A Necator americanus chromosomal reference genome.</title>
        <authorList>
            <person name="Ilik V."/>
            <person name="Petrzelkova K.J."/>
            <person name="Pardy F."/>
            <person name="Fuh T."/>
            <person name="Niatou-Singa F.S."/>
            <person name="Gouil Q."/>
            <person name="Baker L."/>
            <person name="Ritchie M.E."/>
            <person name="Jex A.R."/>
            <person name="Gazzola D."/>
            <person name="Li H."/>
            <person name="Toshio Fujiwara R."/>
            <person name="Zhan B."/>
            <person name="Aroian R.V."/>
            <person name="Pafco B."/>
            <person name="Schwarz E.M."/>
        </authorList>
    </citation>
    <scope>NUCLEOTIDE SEQUENCE [LARGE SCALE GENOMIC DNA]</scope>
    <source>
        <strain evidence="2 3">Aroian</strain>
        <tissue evidence="2">Whole animal</tissue>
    </source>
</reference>
<evidence type="ECO:0000256" key="1">
    <source>
        <dbReference type="SAM" id="MobiDB-lite"/>
    </source>
</evidence>
<gene>
    <name evidence="2" type="primary">Necator_chrV.g17717</name>
    <name evidence="2" type="ORF">RB195_012927</name>
</gene>
<feature type="compositionally biased region" description="Basic and acidic residues" evidence="1">
    <location>
        <begin position="25"/>
        <end position="38"/>
    </location>
</feature>
<proteinExistence type="predicted"/>
<comment type="caution">
    <text evidence="2">The sequence shown here is derived from an EMBL/GenBank/DDBJ whole genome shotgun (WGS) entry which is preliminary data.</text>
</comment>
<accession>A0ABR1DTP9</accession>
<protein>
    <recommendedName>
        <fullName evidence="4">IBR domain-containing protein</fullName>
    </recommendedName>
</protein>
<evidence type="ECO:0000313" key="2">
    <source>
        <dbReference type="EMBL" id="KAK6753633.1"/>
    </source>
</evidence>
<dbReference type="EMBL" id="JAVFWL010000005">
    <property type="protein sequence ID" value="KAK6753633.1"/>
    <property type="molecule type" value="Genomic_DNA"/>
</dbReference>
<feature type="region of interest" description="Disordered" evidence="1">
    <location>
        <begin position="21"/>
        <end position="41"/>
    </location>
</feature>